<evidence type="ECO:0000313" key="2">
    <source>
        <dbReference type="Proteomes" id="UP001054821"/>
    </source>
</evidence>
<protein>
    <submittedName>
        <fullName evidence="1">Uncharacterized protein</fullName>
    </submittedName>
</protein>
<dbReference type="AlphaFoldDB" id="A0AAD4V4Y0"/>
<proteinExistence type="predicted"/>
<dbReference type="Proteomes" id="UP001054821">
    <property type="component" value="Chromosome 7"/>
</dbReference>
<name>A0AAD4V4Y0_PRUDU</name>
<dbReference type="EMBL" id="JAJFAZ020000007">
    <property type="protein sequence ID" value="KAI5318363.1"/>
    <property type="molecule type" value="Genomic_DNA"/>
</dbReference>
<evidence type="ECO:0000313" key="1">
    <source>
        <dbReference type="EMBL" id="KAI5318363.1"/>
    </source>
</evidence>
<accession>A0AAD4V4Y0</accession>
<sequence>MGAGVRRGARPSKEPGGAATNFAVRQEDLGEGAGQWFRQVAATVHDRGVDCEILAEPLPIGKGGVLAGCALRRVVEDWISSDSAVRQGACVRGLVCPRRLCCPRRLKSCCLGLPFGSGSGVQRLEASAGLCARLR</sequence>
<gene>
    <name evidence="1" type="ORF">L3X38_038071</name>
</gene>
<keyword evidence="2" id="KW-1185">Reference proteome</keyword>
<reference evidence="1 2" key="1">
    <citation type="journal article" date="2022" name="G3 (Bethesda)">
        <title>Whole-genome sequence and methylome profiling of the almond [Prunus dulcis (Mill.) D.A. Webb] cultivar 'Nonpareil'.</title>
        <authorList>
            <person name="D'Amico-Willman K.M."/>
            <person name="Ouma W.Z."/>
            <person name="Meulia T."/>
            <person name="Sideli G.M."/>
            <person name="Gradziel T.M."/>
            <person name="Fresnedo-Ramirez J."/>
        </authorList>
    </citation>
    <scope>NUCLEOTIDE SEQUENCE [LARGE SCALE GENOMIC DNA]</scope>
    <source>
        <strain evidence="1">Clone GOH B32 T37-40</strain>
    </source>
</reference>
<organism evidence="1 2">
    <name type="scientific">Prunus dulcis</name>
    <name type="common">Almond</name>
    <name type="synonym">Amygdalus dulcis</name>
    <dbReference type="NCBI Taxonomy" id="3755"/>
    <lineage>
        <taxon>Eukaryota</taxon>
        <taxon>Viridiplantae</taxon>
        <taxon>Streptophyta</taxon>
        <taxon>Embryophyta</taxon>
        <taxon>Tracheophyta</taxon>
        <taxon>Spermatophyta</taxon>
        <taxon>Magnoliopsida</taxon>
        <taxon>eudicotyledons</taxon>
        <taxon>Gunneridae</taxon>
        <taxon>Pentapetalae</taxon>
        <taxon>rosids</taxon>
        <taxon>fabids</taxon>
        <taxon>Rosales</taxon>
        <taxon>Rosaceae</taxon>
        <taxon>Amygdaloideae</taxon>
        <taxon>Amygdaleae</taxon>
        <taxon>Prunus</taxon>
    </lineage>
</organism>
<comment type="caution">
    <text evidence="1">The sequence shown here is derived from an EMBL/GenBank/DDBJ whole genome shotgun (WGS) entry which is preliminary data.</text>
</comment>